<proteinExistence type="predicted"/>
<dbReference type="Proteomes" id="UP000669179">
    <property type="component" value="Unassembled WGS sequence"/>
</dbReference>
<dbReference type="CDD" id="cd15482">
    <property type="entry name" value="Sialidase_non-viral"/>
    <property type="match status" value="1"/>
</dbReference>
<accession>A0A939P9V9</accession>
<gene>
    <name evidence="3" type="ORF">J4573_03005</name>
</gene>
<keyword evidence="2" id="KW-0732">Signal</keyword>
<comment type="caution">
    <text evidence="3">The sequence shown here is derived from an EMBL/GenBank/DDBJ whole genome shotgun (WGS) entry which is preliminary data.</text>
</comment>
<protein>
    <submittedName>
        <fullName evidence="3">Exo-alpha-sialidase</fullName>
    </submittedName>
</protein>
<dbReference type="EMBL" id="JAGEOJ010000001">
    <property type="protein sequence ID" value="MBO2446043.1"/>
    <property type="molecule type" value="Genomic_DNA"/>
</dbReference>
<feature type="signal peptide" evidence="2">
    <location>
        <begin position="1"/>
        <end position="29"/>
    </location>
</feature>
<dbReference type="SUPFAM" id="SSF110296">
    <property type="entry name" value="Oligoxyloglucan reducing end-specific cellobiohydrolase"/>
    <property type="match status" value="1"/>
</dbReference>
<feature type="chain" id="PRO_5038126338" evidence="2">
    <location>
        <begin position="30"/>
        <end position="632"/>
    </location>
</feature>
<evidence type="ECO:0000313" key="3">
    <source>
        <dbReference type="EMBL" id="MBO2446043.1"/>
    </source>
</evidence>
<dbReference type="AlphaFoldDB" id="A0A939P9V9"/>
<keyword evidence="4" id="KW-1185">Reference proteome</keyword>
<evidence type="ECO:0000256" key="1">
    <source>
        <dbReference type="SAM" id="MobiDB-lite"/>
    </source>
</evidence>
<reference evidence="3" key="1">
    <citation type="submission" date="2021-03" db="EMBL/GenBank/DDBJ databases">
        <authorList>
            <person name="Kanchanasin P."/>
            <person name="Saeng-In P."/>
            <person name="Phongsopitanun W."/>
            <person name="Yuki M."/>
            <person name="Kudo T."/>
            <person name="Ohkuma M."/>
            <person name="Tanasupawat S."/>
        </authorList>
    </citation>
    <scope>NUCLEOTIDE SEQUENCE</scope>
    <source>
        <strain evidence="3">GKU 128</strain>
    </source>
</reference>
<dbReference type="InterPro" id="IPR036278">
    <property type="entry name" value="Sialidase_sf"/>
</dbReference>
<dbReference type="Gene3D" id="2.120.10.10">
    <property type="match status" value="1"/>
</dbReference>
<dbReference type="RefSeq" id="WP_208253615.1">
    <property type="nucleotide sequence ID" value="NZ_JAGEOJ010000001.1"/>
</dbReference>
<evidence type="ECO:0000313" key="4">
    <source>
        <dbReference type="Proteomes" id="UP000669179"/>
    </source>
</evidence>
<organism evidence="3 4">
    <name type="scientific">Actinomadura barringtoniae</name>
    <dbReference type="NCBI Taxonomy" id="1427535"/>
    <lineage>
        <taxon>Bacteria</taxon>
        <taxon>Bacillati</taxon>
        <taxon>Actinomycetota</taxon>
        <taxon>Actinomycetes</taxon>
        <taxon>Streptosporangiales</taxon>
        <taxon>Thermomonosporaceae</taxon>
        <taxon>Actinomadura</taxon>
    </lineage>
</organism>
<sequence length="632" mass="66608">MRTRRTISLAGAGVLLLGVLSLPASGAHAQAFGYDKLTANQKRRVSGALAEALGPAAGAGAKNAVGGARRTRAPDCDGRRGGNVKVNQNCLNVTDQALAGRGQSQNETWVAVNPNNPKQIVSSYNDYRRGDGTCGVSYSSDGGRSWTDTTTPNGFVNGAAFGGKPRQYFQAGGDTSVAFDTRGNAYLSCQEFKRGNAVSPDPDQSSAFYVYRATGNGGASFNFPGRPVAEHDDTAGAGTFLLDKQLMTVDDHTRSPFRDRVYVTWTTFAEDGTGYIYGAYSSDYGEHFSAPVLISSDSALCDQTYGIPTPHGRCNNNQFSQPVTAADGTLYVAWANYNVAQTGDDNRFQIFLARSTDGGATFAAPVKATGYYELPDCDTYQGAGKDPGRDCVPEKGSSTNSIFRATNYPNVTVDPSDARHVVVTVGSYINRDSNEAKGCTPAGLLPLGAGLGSLYTGVKTGGCNNGIVLSTSSDGGATFTGTTTDVRKLPTIGDGAAQARTDQFWHGTVFSPKGALVTTFYDRQYGTSNTTGFSDITVVTSKDLSHFKSTRVTSSSMPPPSQFNGQFYGDYIMLDATATTAYPVWSDTRAAALFLCPGTGTTGNPPELCTAPASNADPANDQDIYAEGVPIR</sequence>
<dbReference type="SUPFAM" id="SSF50939">
    <property type="entry name" value="Sialidases"/>
    <property type="match status" value="1"/>
</dbReference>
<name>A0A939P9V9_9ACTN</name>
<feature type="region of interest" description="Disordered" evidence="1">
    <location>
        <begin position="60"/>
        <end position="80"/>
    </location>
</feature>
<evidence type="ECO:0000256" key="2">
    <source>
        <dbReference type="SAM" id="SignalP"/>
    </source>
</evidence>